<evidence type="ECO:0000256" key="1">
    <source>
        <dbReference type="SAM" id="Phobius"/>
    </source>
</evidence>
<proteinExistence type="predicted"/>
<feature type="transmembrane region" description="Helical" evidence="1">
    <location>
        <begin position="7"/>
        <end position="28"/>
    </location>
</feature>
<name>B3GAL2_9VIRU</name>
<feature type="transmembrane region" description="Helical" evidence="1">
    <location>
        <begin position="120"/>
        <end position="140"/>
    </location>
</feature>
<protein>
    <submittedName>
        <fullName evidence="2">AMDV2_13</fullName>
    </submittedName>
</protein>
<keyword evidence="1" id="KW-0472">Membrane</keyword>
<keyword evidence="1" id="KW-0812">Transmembrane</keyword>
<sequence>MKLNIKNLFLFGSIYSSVYIFLLSLLSINNKIVNNSNFNFLNLNQDLQIIESFYGGTNSYIFGFYTYTLNLTFILYVISYISLLPYFLIQFFLNITLLIIYEITVIQYPISLLPLGIGNFLSNLFYIIIIIVIITGIKIVSSGLNSGD</sequence>
<keyword evidence="1" id="KW-1133">Transmembrane helix</keyword>
<organism evidence="2">
    <name type="scientific">uncultured virus</name>
    <dbReference type="NCBI Taxonomy" id="340016"/>
    <lineage>
        <taxon>Viruses</taxon>
        <taxon>environmental samples</taxon>
    </lineage>
</organism>
<reference evidence="2" key="1">
    <citation type="submission" date="2008-04" db="EMBL/GenBank/DDBJ databases">
        <title>Virus population dynamics and acquired virus resistance in natural microbial communities.</title>
        <authorList>
            <person name="Andersson A.A."/>
            <person name="Banfield J.F."/>
        </authorList>
    </citation>
    <scope>NUCLEOTIDE SEQUENCE</scope>
</reference>
<feature type="transmembrane region" description="Helical" evidence="1">
    <location>
        <begin position="60"/>
        <end position="79"/>
    </location>
</feature>
<dbReference type="EMBL" id="EU662144">
    <property type="protein sequence ID" value="ACD75420.1"/>
    <property type="molecule type" value="Genomic_DNA"/>
</dbReference>
<accession>B3GAL2</accession>
<evidence type="ECO:0000313" key="2">
    <source>
        <dbReference type="EMBL" id="ACD75420.1"/>
    </source>
</evidence>
<feature type="transmembrane region" description="Helical" evidence="1">
    <location>
        <begin position="86"/>
        <end position="108"/>
    </location>
</feature>